<dbReference type="Proteomes" id="UP000886520">
    <property type="component" value="Chromosome 24"/>
</dbReference>
<accession>A0A9D4U598</accession>
<protein>
    <submittedName>
        <fullName evidence="1">Uncharacterized protein</fullName>
    </submittedName>
</protein>
<organism evidence="1 2">
    <name type="scientific">Adiantum capillus-veneris</name>
    <name type="common">Maidenhair fern</name>
    <dbReference type="NCBI Taxonomy" id="13818"/>
    <lineage>
        <taxon>Eukaryota</taxon>
        <taxon>Viridiplantae</taxon>
        <taxon>Streptophyta</taxon>
        <taxon>Embryophyta</taxon>
        <taxon>Tracheophyta</taxon>
        <taxon>Polypodiopsida</taxon>
        <taxon>Polypodiidae</taxon>
        <taxon>Polypodiales</taxon>
        <taxon>Pteridineae</taxon>
        <taxon>Pteridaceae</taxon>
        <taxon>Vittarioideae</taxon>
        <taxon>Adiantum</taxon>
    </lineage>
</organism>
<evidence type="ECO:0000313" key="1">
    <source>
        <dbReference type="EMBL" id="KAI5060481.1"/>
    </source>
</evidence>
<proteinExistence type="predicted"/>
<comment type="caution">
    <text evidence="1">The sequence shown here is derived from an EMBL/GenBank/DDBJ whole genome shotgun (WGS) entry which is preliminary data.</text>
</comment>
<sequence length="72" mass="7975">MNKLLIFLVSHKVKFIQNSGPDAVSIILQVAQNVFDAKLPGRLLHPDRSTEFSNRPINMTMGARCCHGALLT</sequence>
<keyword evidence="2" id="KW-1185">Reference proteome</keyword>
<evidence type="ECO:0000313" key="2">
    <source>
        <dbReference type="Proteomes" id="UP000886520"/>
    </source>
</evidence>
<reference evidence="1" key="1">
    <citation type="submission" date="2021-01" db="EMBL/GenBank/DDBJ databases">
        <title>Adiantum capillus-veneris genome.</title>
        <authorList>
            <person name="Fang Y."/>
            <person name="Liao Q."/>
        </authorList>
    </citation>
    <scope>NUCLEOTIDE SEQUENCE</scope>
    <source>
        <strain evidence="1">H3</strain>
        <tissue evidence="1">Leaf</tissue>
    </source>
</reference>
<name>A0A9D4U598_ADICA</name>
<dbReference type="AlphaFoldDB" id="A0A9D4U598"/>
<gene>
    <name evidence="1" type="ORF">GOP47_0024901</name>
</gene>
<dbReference type="EMBL" id="JABFUD020000024">
    <property type="protein sequence ID" value="KAI5060481.1"/>
    <property type="molecule type" value="Genomic_DNA"/>
</dbReference>